<organism evidence="1">
    <name type="scientific">marine metagenome</name>
    <dbReference type="NCBI Taxonomy" id="408172"/>
    <lineage>
        <taxon>unclassified sequences</taxon>
        <taxon>metagenomes</taxon>
        <taxon>ecological metagenomes</taxon>
    </lineage>
</organism>
<reference evidence="1" key="1">
    <citation type="submission" date="2018-05" db="EMBL/GenBank/DDBJ databases">
        <authorList>
            <person name="Lanie J.A."/>
            <person name="Ng W.-L."/>
            <person name="Kazmierczak K.M."/>
            <person name="Andrzejewski T.M."/>
            <person name="Davidsen T.M."/>
            <person name="Wayne K.J."/>
            <person name="Tettelin H."/>
            <person name="Glass J.I."/>
            <person name="Rusch D."/>
            <person name="Podicherti R."/>
            <person name="Tsui H.-C.T."/>
            <person name="Winkler M.E."/>
        </authorList>
    </citation>
    <scope>NUCLEOTIDE SEQUENCE</scope>
</reference>
<dbReference type="EMBL" id="UINC01086097">
    <property type="protein sequence ID" value="SVC34237.1"/>
    <property type="molecule type" value="Genomic_DNA"/>
</dbReference>
<proteinExistence type="predicted"/>
<name>A0A382LGG1_9ZZZZ</name>
<accession>A0A382LGG1</accession>
<evidence type="ECO:0000313" key="1">
    <source>
        <dbReference type="EMBL" id="SVC34237.1"/>
    </source>
</evidence>
<sequence length="206" mass="23494">MSTNSRIGILIPSSDPTSSIDSATIRSVYCHWDGYPSHMGLTLHRNYGTVDLVNELLDRGDARLIELNGESEHYMHSEGGHKADTMTVDHFIRHYLEQYNYIGIPQEDGTVEWIVCTPPENPRITVQWKLVINELIEGTGTFPQLSTKEKQILYMDLHRVERINPSVIGTMYQACVQSLHNAHGTNMKRLGKYINERNAERVKDVV</sequence>
<dbReference type="AlphaFoldDB" id="A0A382LGG1"/>
<gene>
    <name evidence="1" type="ORF">METZ01_LOCUS287091</name>
</gene>
<protein>
    <submittedName>
        <fullName evidence="1">Uncharacterized protein</fullName>
    </submittedName>
</protein>